<feature type="compositionally biased region" description="Polar residues" evidence="1">
    <location>
        <begin position="47"/>
        <end position="62"/>
    </location>
</feature>
<feature type="signal peptide" evidence="2">
    <location>
        <begin position="1"/>
        <end position="25"/>
    </location>
</feature>
<accession>A0ABV9UF26</accession>
<gene>
    <name evidence="3" type="ORF">ACFPFX_04880</name>
</gene>
<feature type="compositionally biased region" description="Low complexity" evidence="1">
    <location>
        <begin position="63"/>
        <end position="73"/>
    </location>
</feature>
<feature type="region of interest" description="Disordered" evidence="1">
    <location>
        <begin position="47"/>
        <end position="87"/>
    </location>
</feature>
<keyword evidence="2" id="KW-0732">Signal</keyword>
<reference evidence="4" key="1">
    <citation type="journal article" date="2019" name="Int. J. Syst. Evol. Microbiol.">
        <title>The Global Catalogue of Microorganisms (GCM) 10K type strain sequencing project: providing services to taxonomists for standard genome sequencing and annotation.</title>
        <authorList>
            <consortium name="The Broad Institute Genomics Platform"/>
            <consortium name="The Broad Institute Genome Sequencing Center for Infectious Disease"/>
            <person name="Wu L."/>
            <person name="Ma J."/>
        </authorList>
    </citation>
    <scope>NUCLEOTIDE SEQUENCE [LARGE SCALE GENOMIC DNA]</scope>
    <source>
        <strain evidence="4">CCM 7224</strain>
    </source>
</reference>
<evidence type="ECO:0000256" key="2">
    <source>
        <dbReference type="SAM" id="SignalP"/>
    </source>
</evidence>
<dbReference type="Proteomes" id="UP001595834">
    <property type="component" value="Unassembled WGS sequence"/>
</dbReference>
<keyword evidence="4" id="KW-1185">Reference proteome</keyword>
<proteinExistence type="predicted"/>
<evidence type="ECO:0000256" key="1">
    <source>
        <dbReference type="SAM" id="MobiDB-lite"/>
    </source>
</evidence>
<organism evidence="3 4">
    <name type="scientific">Streptomyces mauvecolor</name>
    <dbReference type="NCBI Taxonomy" id="58345"/>
    <lineage>
        <taxon>Bacteria</taxon>
        <taxon>Bacillati</taxon>
        <taxon>Actinomycetota</taxon>
        <taxon>Actinomycetes</taxon>
        <taxon>Kitasatosporales</taxon>
        <taxon>Streptomycetaceae</taxon>
        <taxon>Streptomyces</taxon>
    </lineage>
</organism>
<sequence>MLRRLLSSAPVALLLAAGLTTAAHAGEDPIGNDPNCRGQWLAVTTCAQDPGTPSASGGSNHQASSAAETGGSSTPPPCTYTKLVPQPPADNLGWDGHKPGDKGAVYQVYCPDTMRIGVSWIPDGGPAAPPVDPEVLAHRAVDSMKLVGPDIASPQAAGTYAVGVPMWLWVNQSPTTFGPNTATASAGAVTVSATAKVASITWKFGDGTSVTCNGPGTVYQASSGMKPSPTCGHTFAKSSAGQSGQKFALTATSTWQVDWTVTAGAVDAGQFTEVRQSQSQVGVGELQAVGN</sequence>
<name>A0ABV9UF26_9ACTN</name>
<dbReference type="RefSeq" id="WP_344370490.1">
    <property type="nucleotide sequence ID" value="NZ_BAAASQ010000001.1"/>
</dbReference>
<dbReference type="EMBL" id="JBHSIZ010000005">
    <property type="protein sequence ID" value="MFC4955630.1"/>
    <property type="molecule type" value="Genomic_DNA"/>
</dbReference>
<evidence type="ECO:0000313" key="3">
    <source>
        <dbReference type="EMBL" id="MFC4955630.1"/>
    </source>
</evidence>
<evidence type="ECO:0000313" key="4">
    <source>
        <dbReference type="Proteomes" id="UP001595834"/>
    </source>
</evidence>
<feature type="chain" id="PRO_5046713614" evidence="2">
    <location>
        <begin position="26"/>
        <end position="291"/>
    </location>
</feature>
<protein>
    <submittedName>
        <fullName evidence="3">ATP/GTP-binding protein</fullName>
    </submittedName>
</protein>
<comment type="caution">
    <text evidence="3">The sequence shown here is derived from an EMBL/GenBank/DDBJ whole genome shotgun (WGS) entry which is preliminary data.</text>
</comment>